<gene>
    <name evidence="4" type="ORF">QEH59_12495</name>
</gene>
<dbReference type="Proteomes" id="UP001243717">
    <property type="component" value="Unassembled WGS sequence"/>
</dbReference>
<feature type="domain" description="DUF3347" evidence="3">
    <location>
        <begin position="34"/>
        <end position="117"/>
    </location>
</feature>
<organism evidence="4 5">
    <name type="scientific">Thalassobacterium sedimentorum</name>
    <dbReference type="NCBI Taxonomy" id="3041258"/>
    <lineage>
        <taxon>Bacteria</taxon>
        <taxon>Pseudomonadati</taxon>
        <taxon>Verrucomicrobiota</taxon>
        <taxon>Opitutia</taxon>
        <taxon>Puniceicoccales</taxon>
        <taxon>Coraliomargaritaceae</taxon>
        <taxon>Thalassobacterium</taxon>
    </lineage>
</organism>
<feature type="region of interest" description="Disordered" evidence="1">
    <location>
        <begin position="169"/>
        <end position="195"/>
    </location>
</feature>
<dbReference type="RefSeq" id="WP_308985706.1">
    <property type="nucleotide sequence ID" value="NZ_JARXIC010000021.1"/>
</dbReference>
<keyword evidence="5" id="KW-1185">Reference proteome</keyword>
<evidence type="ECO:0000256" key="2">
    <source>
        <dbReference type="SAM" id="SignalP"/>
    </source>
</evidence>
<keyword evidence="2" id="KW-0732">Signal</keyword>
<evidence type="ECO:0000313" key="5">
    <source>
        <dbReference type="Proteomes" id="UP001243717"/>
    </source>
</evidence>
<protein>
    <submittedName>
        <fullName evidence="4">DUF3347 domain-containing protein</fullName>
    </submittedName>
</protein>
<comment type="caution">
    <text evidence="4">The sequence shown here is derived from an EMBL/GenBank/DDBJ whole genome shotgun (WGS) entry which is preliminary data.</text>
</comment>
<feature type="chain" id="PRO_5047257754" evidence="2">
    <location>
        <begin position="23"/>
        <end position="195"/>
    </location>
</feature>
<accession>A0ABU1AN18</accession>
<reference evidence="4 5" key="1">
    <citation type="submission" date="2023-04" db="EMBL/GenBank/DDBJ databases">
        <title>A novel bacteria isolated from coastal sediment.</title>
        <authorList>
            <person name="Liu X.-J."/>
            <person name="Du Z.-J."/>
        </authorList>
    </citation>
    <scope>NUCLEOTIDE SEQUENCE [LARGE SCALE GENOMIC DNA]</scope>
    <source>
        <strain evidence="4 5">SDUM461004</strain>
    </source>
</reference>
<evidence type="ECO:0000259" key="3">
    <source>
        <dbReference type="Pfam" id="PF11827"/>
    </source>
</evidence>
<proteinExistence type="predicted"/>
<evidence type="ECO:0000256" key="1">
    <source>
        <dbReference type="SAM" id="MobiDB-lite"/>
    </source>
</evidence>
<name>A0ABU1AN18_9BACT</name>
<dbReference type="InterPro" id="IPR021782">
    <property type="entry name" value="DUF3347"/>
</dbReference>
<dbReference type="EMBL" id="JARXIC010000021">
    <property type="protein sequence ID" value="MDQ8195250.1"/>
    <property type="molecule type" value="Genomic_DNA"/>
</dbReference>
<feature type="signal peptide" evidence="2">
    <location>
        <begin position="1"/>
        <end position="22"/>
    </location>
</feature>
<dbReference type="Pfam" id="PF11827">
    <property type="entry name" value="DUF3347"/>
    <property type="match status" value="1"/>
</dbReference>
<evidence type="ECO:0000313" key="4">
    <source>
        <dbReference type="EMBL" id="MDQ8195250.1"/>
    </source>
</evidence>
<feature type="compositionally biased region" description="Basic and acidic residues" evidence="1">
    <location>
        <begin position="186"/>
        <end position="195"/>
    </location>
</feature>
<sequence>MKKILQLALGLLISVSALQAHSDAFKPQFVDTLVAPYLSIQQALAGDDLKAAQVGAQTFLKAMEKAPHEGEAHEEAADLRVPAKTISSASDIKVARTAFLDISRQMMSLIQHVGVTKNTPLFTAFCPMAFDGNGGQWIQADKTVANPYYGSMMLRCGSIKEQIAGEMDHSAHGGTMDHSGHGGKAMQEDHSGHSH</sequence>